<dbReference type="AlphaFoldDB" id="A0A0K2TFX7"/>
<dbReference type="EMBL" id="HACA01007572">
    <property type="protein sequence ID" value="CDW24933.1"/>
    <property type="molecule type" value="Transcribed_RNA"/>
</dbReference>
<reference evidence="1" key="1">
    <citation type="submission" date="2014-05" db="EMBL/GenBank/DDBJ databases">
        <authorList>
            <person name="Chronopoulou M."/>
        </authorList>
    </citation>
    <scope>NUCLEOTIDE SEQUENCE</scope>
    <source>
        <tissue evidence="1">Whole organism</tissue>
    </source>
</reference>
<protein>
    <submittedName>
        <fullName evidence="1">Uncharacterized protein</fullName>
    </submittedName>
</protein>
<proteinExistence type="predicted"/>
<organism evidence="1">
    <name type="scientific">Lepeophtheirus salmonis</name>
    <name type="common">Salmon louse</name>
    <name type="synonym">Caligus salmonis</name>
    <dbReference type="NCBI Taxonomy" id="72036"/>
    <lineage>
        <taxon>Eukaryota</taxon>
        <taxon>Metazoa</taxon>
        <taxon>Ecdysozoa</taxon>
        <taxon>Arthropoda</taxon>
        <taxon>Crustacea</taxon>
        <taxon>Multicrustacea</taxon>
        <taxon>Hexanauplia</taxon>
        <taxon>Copepoda</taxon>
        <taxon>Siphonostomatoida</taxon>
        <taxon>Caligidae</taxon>
        <taxon>Lepeophtheirus</taxon>
    </lineage>
</organism>
<accession>A0A0K2TFX7</accession>
<name>A0A0K2TFX7_LEPSM</name>
<evidence type="ECO:0000313" key="1">
    <source>
        <dbReference type="EMBL" id="CDW24933.1"/>
    </source>
</evidence>
<sequence length="54" mass="6584">MYIFSAKCSRTIICNIMNSEKYFLKTNKSTRRSLVFYKYLYTFSHSSRNMHFKP</sequence>